<name>M7S6C1_EUTLA</name>
<accession>M7S6C1</accession>
<dbReference type="STRING" id="1287681.M7S6C1"/>
<protein>
    <submittedName>
        <fullName evidence="3">Putative alpha beta hydrolase fold-3 domain-containing protein</fullName>
    </submittedName>
</protein>
<dbReference type="PANTHER" id="PTHR48081:SF8">
    <property type="entry name" value="ALPHA_BETA HYDROLASE FOLD-3 DOMAIN-CONTAINING PROTEIN-RELATED"/>
    <property type="match status" value="1"/>
</dbReference>
<dbReference type="Pfam" id="PF07859">
    <property type="entry name" value="Abhydrolase_3"/>
    <property type="match status" value="1"/>
</dbReference>
<dbReference type="Gene3D" id="3.40.50.1820">
    <property type="entry name" value="alpha/beta hydrolase"/>
    <property type="match status" value="1"/>
</dbReference>
<dbReference type="GO" id="GO:0016787">
    <property type="term" value="F:hydrolase activity"/>
    <property type="evidence" value="ECO:0007669"/>
    <property type="project" value="UniProtKB-KW"/>
</dbReference>
<evidence type="ECO:0000259" key="2">
    <source>
        <dbReference type="Pfam" id="PF07859"/>
    </source>
</evidence>
<dbReference type="PANTHER" id="PTHR48081">
    <property type="entry name" value="AB HYDROLASE SUPERFAMILY PROTEIN C4A8.06C"/>
    <property type="match status" value="1"/>
</dbReference>
<dbReference type="SUPFAM" id="SSF53474">
    <property type="entry name" value="alpha/beta-Hydrolases"/>
    <property type="match status" value="1"/>
</dbReference>
<evidence type="ECO:0000313" key="4">
    <source>
        <dbReference type="Proteomes" id="UP000012174"/>
    </source>
</evidence>
<dbReference type="Proteomes" id="UP000012174">
    <property type="component" value="Unassembled WGS sequence"/>
</dbReference>
<gene>
    <name evidence="3" type="ORF">UCREL1_11471</name>
</gene>
<dbReference type="OMA" id="GVYLHIH"/>
<reference evidence="4" key="1">
    <citation type="journal article" date="2013" name="Genome Announc.">
        <title>Draft genome sequence of the grapevine dieback fungus Eutypa lata UCR-EL1.</title>
        <authorList>
            <person name="Blanco-Ulate B."/>
            <person name="Rolshausen P.E."/>
            <person name="Cantu D."/>
        </authorList>
    </citation>
    <scope>NUCLEOTIDE SEQUENCE [LARGE SCALE GENOMIC DNA]</scope>
    <source>
        <strain evidence="4">UCR-EL1</strain>
    </source>
</reference>
<dbReference type="InterPro" id="IPR013094">
    <property type="entry name" value="AB_hydrolase_3"/>
</dbReference>
<dbReference type="eggNOG" id="KOG1515">
    <property type="taxonomic scope" value="Eukaryota"/>
</dbReference>
<dbReference type="InterPro" id="IPR029058">
    <property type="entry name" value="AB_hydrolase_fold"/>
</dbReference>
<evidence type="ECO:0000256" key="1">
    <source>
        <dbReference type="ARBA" id="ARBA00022801"/>
    </source>
</evidence>
<dbReference type="InterPro" id="IPR050300">
    <property type="entry name" value="GDXG_lipolytic_enzyme"/>
</dbReference>
<dbReference type="AlphaFoldDB" id="M7S6C1"/>
<feature type="domain" description="Alpha/beta hydrolase fold-3" evidence="2">
    <location>
        <begin position="99"/>
        <end position="317"/>
    </location>
</feature>
<dbReference type="EMBL" id="KB707583">
    <property type="protein sequence ID" value="EMR61604.1"/>
    <property type="molecule type" value="Genomic_DNA"/>
</dbReference>
<keyword evidence="4" id="KW-1185">Reference proteome</keyword>
<dbReference type="OrthoDB" id="408631at2759"/>
<proteinExistence type="predicted"/>
<sequence>MEPGSDIVVNATAFDPQNASEGLLAMKVASAQLDAIAPRWYRVGAAKYRDMVEKGETPWPAPTYLAGAVDSGIPSSESGREIPTRVYEPENGRSSKGILLYFHPGGWTVSSHRHYDDELRTYANGSQLTVISVGYRLAPEHPHPAGVHDCIAAAEHLIDHSPAKYGCPLVGIIGASAGAHLAAVTALHLARTRPSHRLAAGLVLWYGQYDLSGDLPSRITNDGGSPGIIDRETIEKFVEVYVPGRSVEERRDPLVSPLYEDLRAVARGSSSGSLPPALFLCGADDILLDDTVLMATKWRGAGSTAEVKIYPAAPHGFNLVPGLKETDHSFALAIAFMNRQLGMSAEGE</sequence>
<dbReference type="KEGG" id="ela:UCREL1_11471"/>
<keyword evidence="1 3" id="KW-0378">Hydrolase</keyword>
<organism evidence="3 4">
    <name type="scientific">Eutypa lata (strain UCR-EL1)</name>
    <name type="common">Grapevine dieback disease fungus</name>
    <name type="synonym">Eutypa armeniacae</name>
    <dbReference type="NCBI Taxonomy" id="1287681"/>
    <lineage>
        <taxon>Eukaryota</taxon>
        <taxon>Fungi</taxon>
        <taxon>Dikarya</taxon>
        <taxon>Ascomycota</taxon>
        <taxon>Pezizomycotina</taxon>
        <taxon>Sordariomycetes</taxon>
        <taxon>Xylariomycetidae</taxon>
        <taxon>Xylariales</taxon>
        <taxon>Diatrypaceae</taxon>
        <taxon>Eutypa</taxon>
    </lineage>
</organism>
<dbReference type="HOGENOM" id="CLU_012494_13_2_1"/>
<evidence type="ECO:0000313" key="3">
    <source>
        <dbReference type="EMBL" id="EMR61604.1"/>
    </source>
</evidence>